<name>A0A410RN98_CORCK</name>
<dbReference type="Proteomes" id="UP000288758">
    <property type="component" value="Chromosome"/>
</dbReference>
<dbReference type="RefSeq" id="WP_128795545.1">
    <property type="nucleotide sequence ID" value="NZ_CP034669.1"/>
</dbReference>
<sequence>MAGLFIKAFAPGVGTAEAADRLAEALAKTGRAIHSRQWRHGTGPSSGAGPWRFSWRVIRATARGGTALTLQDGPAERWDLDFFRALSSVVDGVVVGMDLYDLLSRQGLASFFSGRTMEVSLQDASIPRIALGAPPPHLLLGGASLESVYEERFGNLCNSVGSLLYVGEVLEEGHWEVAPPATDYVRETLPPESLLVLSNVEASDWSAVAGRLAPGGRWRAGRTPSTKMPFVELRHPGVFDEARVIAISKALACPVSAIELVSGGSPFRWVEANQGDLESSGVGATGMDFFNALGRAVFFLGEGPGLVFGRGSGGWHEIPG</sequence>
<organism evidence="1 2">
    <name type="scientific">Corallococcus coralloides</name>
    <name type="common">Myxococcus coralloides</name>
    <dbReference type="NCBI Taxonomy" id="184914"/>
    <lineage>
        <taxon>Bacteria</taxon>
        <taxon>Pseudomonadati</taxon>
        <taxon>Myxococcota</taxon>
        <taxon>Myxococcia</taxon>
        <taxon>Myxococcales</taxon>
        <taxon>Cystobacterineae</taxon>
        <taxon>Myxococcaceae</taxon>
        <taxon>Corallococcus</taxon>
    </lineage>
</organism>
<evidence type="ECO:0000313" key="1">
    <source>
        <dbReference type="EMBL" id="QAT83382.1"/>
    </source>
</evidence>
<reference evidence="1 2" key="1">
    <citation type="submission" date="2018-12" db="EMBL/GenBank/DDBJ databases">
        <title>Complete Genome Sequence of the Corallopyronin A producing Myxobacterium Corallococcus coralloides B035.</title>
        <authorList>
            <person name="Bouhired S.M."/>
            <person name="Rupp O."/>
            <person name="Blom J."/>
            <person name="Schaeberle T.F."/>
            <person name="Kehraus S."/>
            <person name="Schiefer A."/>
            <person name="Pfarr K."/>
            <person name="Goesmann A."/>
            <person name="Hoerauf A."/>
            <person name="Koenig G.M."/>
        </authorList>
    </citation>
    <scope>NUCLEOTIDE SEQUENCE [LARGE SCALE GENOMIC DNA]</scope>
    <source>
        <strain evidence="1 2">B035</strain>
    </source>
</reference>
<dbReference type="AlphaFoldDB" id="A0A410RN98"/>
<gene>
    <name evidence="1" type="ORF">EJ065_1784</name>
</gene>
<proteinExistence type="predicted"/>
<dbReference type="EMBL" id="CP034669">
    <property type="protein sequence ID" value="QAT83382.1"/>
    <property type="molecule type" value="Genomic_DNA"/>
</dbReference>
<protein>
    <submittedName>
        <fullName evidence="1">Uncharacterized protein</fullName>
    </submittedName>
</protein>
<accession>A0A410RN98</accession>
<evidence type="ECO:0000313" key="2">
    <source>
        <dbReference type="Proteomes" id="UP000288758"/>
    </source>
</evidence>